<dbReference type="PANTHER" id="PTHR33116">
    <property type="entry name" value="REVERSE TRANSCRIPTASE ZINC-BINDING DOMAIN-CONTAINING PROTEIN-RELATED-RELATED"/>
    <property type="match status" value="1"/>
</dbReference>
<evidence type="ECO:0000259" key="2">
    <source>
        <dbReference type="Pfam" id="PF13966"/>
    </source>
</evidence>
<dbReference type="InterPro" id="IPR026960">
    <property type="entry name" value="RVT-Znf"/>
</dbReference>
<dbReference type="PANTHER" id="PTHR33116:SF84">
    <property type="entry name" value="RNA-DIRECTED DNA POLYMERASE"/>
    <property type="match status" value="1"/>
</dbReference>
<dbReference type="EMBL" id="UZAU01000683">
    <property type="status" value="NOT_ANNOTATED_CDS"/>
    <property type="molecule type" value="Genomic_DNA"/>
</dbReference>
<reference evidence="3" key="1">
    <citation type="submission" date="2018-11" db="EMBL/GenBank/DDBJ databases">
        <authorList>
            <person name="Grassa J C."/>
        </authorList>
    </citation>
    <scope>NUCLEOTIDE SEQUENCE [LARGE SCALE GENOMIC DNA]</scope>
</reference>
<organism evidence="3 4">
    <name type="scientific">Cannabis sativa</name>
    <name type="common">Hemp</name>
    <name type="synonym">Marijuana</name>
    <dbReference type="NCBI Taxonomy" id="3483"/>
    <lineage>
        <taxon>Eukaryota</taxon>
        <taxon>Viridiplantae</taxon>
        <taxon>Streptophyta</taxon>
        <taxon>Embryophyta</taxon>
        <taxon>Tracheophyta</taxon>
        <taxon>Spermatophyta</taxon>
        <taxon>Magnoliopsida</taxon>
        <taxon>eudicotyledons</taxon>
        <taxon>Gunneridae</taxon>
        <taxon>Pentapetalae</taxon>
        <taxon>rosids</taxon>
        <taxon>fabids</taxon>
        <taxon>Rosales</taxon>
        <taxon>Cannabaceae</taxon>
        <taxon>Cannabis</taxon>
    </lineage>
</organism>
<feature type="domain" description="Reverse transcriptase zinc-binding" evidence="2">
    <location>
        <begin position="406"/>
        <end position="460"/>
    </location>
</feature>
<name>A0A803QB45_CANSA</name>
<sequence>MAKTRSKTVAKSQILNKNSKKKGLNSSADVRKTKSMEEILGVELVEFSDEEEDRAGVDVLLQDQRPVSPDSTLRLLKRKDEIAADFGYFLAANRECQNSISKGIQTTPSILRAEPVMHLIRNYGRKESKPNCMIKLDLQKAYDTMDWDFFEEMLFAFKFPEKFIRGDFKTIYLLMQGLKLFSNTSSLTPNKEKSAVFCSGMEEREIKRVLDMTGFSRQEAPFKYLGVPICARKIAASDCVTLAQKMTGKIRVWSTRNLSYAGRLVLVNSVLSTIHMYWSQIMILPKKVIKEIEGACRCFLWTGKSIMEGAGAVAWESLCYPKKEGGLGLLNIAQWNVAAMFKHIWAVANKKDNLWVKWVDCVYIKNHNWWEYKAPQSSSWYWRKMVSNKDLVKQTMNIEEFPKEDYKVAAGYKHLVQEQGRVDWCNEVWSRINTPKHSFLTWLAILQRLKTKVRLCRLKVVLKTIRKAKQTKFKKSVKASSIAALVYLIWKARNDLIWQKKVLKAEELVQQLQKIVKIRTMLVMPQKVKLKDRKCAADAMLDYYEQTKKDEVGDTEEEEEGPL</sequence>
<accession>A0A803QB45</accession>
<evidence type="ECO:0000256" key="1">
    <source>
        <dbReference type="SAM" id="MobiDB-lite"/>
    </source>
</evidence>
<dbReference type="Gramene" id="evm.model.08.396">
    <property type="protein sequence ID" value="cds.evm.model.08.396"/>
    <property type="gene ID" value="evm.TU.08.396"/>
</dbReference>
<dbReference type="Proteomes" id="UP000596661">
    <property type="component" value="Chromosome 8"/>
</dbReference>
<reference evidence="3" key="2">
    <citation type="submission" date="2021-03" db="UniProtKB">
        <authorList>
            <consortium name="EnsemblPlants"/>
        </authorList>
    </citation>
    <scope>IDENTIFICATION</scope>
</reference>
<evidence type="ECO:0000313" key="4">
    <source>
        <dbReference type="Proteomes" id="UP000596661"/>
    </source>
</evidence>
<dbReference type="Pfam" id="PF13966">
    <property type="entry name" value="zf-RVT"/>
    <property type="match status" value="1"/>
</dbReference>
<dbReference type="AlphaFoldDB" id="A0A803QB45"/>
<protein>
    <recommendedName>
        <fullName evidence="2">Reverse transcriptase zinc-binding domain-containing protein</fullName>
    </recommendedName>
</protein>
<evidence type="ECO:0000313" key="3">
    <source>
        <dbReference type="EnsemblPlants" id="cds.evm.model.08.396"/>
    </source>
</evidence>
<keyword evidence="4" id="KW-1185">Reference proteome</keyword>
<dbReference type="EnsemblPlants" id="evm.model.08.396">
    <property type="protein sequence ID" value="cds.evm.model.08.396"/>
    <property type="gene ID" value="evm.TU.08.396"/>
</dbReference>
<feature type="region of interest" description="Disordered" evidence="1">
    <location>
        <begin position="1"/>
        <end position="30"/>
    </location>
</feature>
<proteinExistence type="predicted"/>